<sequence>MVGNGGLLQLVAVGKQDVFLTGNPQITWFKMVYRRYTNFAVESQAMFFDGDPDFGKRLSCLVPRRGDLLGPLVLEVTLPPLTLTDGTPVSYVNSIGHALIDTITLEIGEQEIDTQPGEWMEIWSKMTTNASVRDAFNDMIGTYDGYTTPQNFGPLKLYIPLRFWFCKNPGLALPLLALQYHPIRINLKLRPLQDLFYSPNLANSATCNTLAVNPVKITDLRLYGDYVYLDVEERRRFVSNTHEYLIEQIQYTPSISIPIGSLTTTVPLEFNHPIRELLWVFQRSQMVTNHEYFNYSNLSLTETGTRCDLMADANLQLDGYDRFDRRDAGYFRLVQPYQHHSVVPNNAYIYNYCFALRPEELQPSGSINASRIDSFVLQMNIVTDCLTAPPKGNMYTRVYATNHNVLRIVNGFGGLLFTI</sequence>
<feature type="domain" description="Major capsid protein N-terminal" evidence="2">
    <location>
        <begin position="27"/>
        <end position="230"/>
    </location>
</feature>
<dbReference type="InterPro" id="IPR007542">
    <property type="entry name" value="MCP_C"/>
</dbReference>
<dbReference type="Gene3D" id="2.70.9.10">
    <property type="entry name" value="Adenovirus Type 2 Hexon, domain 4"/>
    <property type="match status" value="1"/>
</dbReference>
<evidence type="ECO:0000259" key="1">
    <source>
        <dbReference type="Pfam" id="PF04451"/>
    </source>
</evidence>
<dbReference type="SUPFAM" id="SSF49749">
    <property type="entry name" value="Group II dsDNA viruses VP"/>
    <property type="match status" value="2"/>
</dbReference>
<dbReference type="InterPro" id="IPR016112">
    <property type="entry name" value="VP_dsDNA_II"/>
</dbReference>
<dbReference type="Pfam" id="PF04451">
    <property type="entry name" value="Capsid_NCLDV"/>
    <property type="match status" value="1"/>
</dbReference>
<reference evidence="3" key="1">
    <citation type="journal article" date="2020" name="Nature">
        <title>Giant virus diversity and host interactions through global metagenomics.</title>
        <authorList>
            <person name="Schulz F."/>
            <person name="Roux S."/>
            <person name="Paez-Espino D."/>
            <person name="Jungbluth S."/>
            <person name="Walsh D.A."/>
            <person name="Denef V.J."/>
            <person name="McMahon K.D."/>
            <person name="Konstantinidis K.T."/>
            <person name="Eloe-Fadrosh E.A."/>
            <person name="Kyrpides N.C."/>
            <person name="Woyke T."/>
        </authorList>
    </citation>
    <scope>NUCLEOTIDE SEQUENCE</scope>
    <source>
        <strain evidence="3">GVMAG-M-3300023184-77</strain>
    </source>
</reference>
<dbReference type="InterPro" id="IPR031654">
    <property type="entry name" value="Capsid_N"/>
</dbReference>
<evidence type="ECO:0000259" key="2">
    <source>
        <dbReference type="Pfam" id="PF16903"/>
    </source>
</evidence>
<accession>A0A6C0IEG4</accession>
<proteinExistence type="predicted"/>
<evidence type="ECO:0000313" key="3">
    <source>
        <dbReference type="EMBL" id="QHT91474.1"/>
    </source>
</evidence>
<dbReference type="AlphaFoldDB" id="A0A6C0IEG4"/>
<feature type="domain" description="Major capsid protein C-terminal" evidence="1">
    <location>
        <begin position="233"/>
        <end position="414"/>
    </location>
</feature>
<dbReference type="Pfam" id="PF16903">
    <property type="entry name" value="Capsid_N"/>
    <property type="match status" value="1"/>
</dbReference>
<dbReference type="InterPro" id="IPR038519">
    <property type="entry name" value="MCP_C_sf"/>
</dbReference>
<dbReference type="Gene3D" id="2.70.9.20">
    <property type="entry name" value="Major capsid protein Vp54"/>
    <property type="match status" value="1"/>
</dbReference>
<evidence type="ECO:0008006" key="4">
    <source>
        <dbReference type="Google" id="ProtNLM"/>
    </source>
</evidence>
<dbReference type="EMBL" id="MN740165">
    <property type="protein sequence ID" value="QHT91474.1"/>
    <property type="molecule type" value="Genomic_DNA"/>
</dbReference>
<dbReference type="GO" id="GO:0005198">
    <property type="term" value="F:structural molecule activity"/>
    <property type="evidence" value="ECO:0007669"/>
    <property type="project" value="InterPro"/>
</dbReference>
<name>A0A6C0IEG4_9ZZZZ</name>
<organism evidence="3">
    <name type="scientific">viral metagenome</name>
    <dbReference type="NCBI Taxonomy" id="1070528"/>
    <lineage>
        <taxon>unclassified sequences</taxon>
        <taxon>metagenomes</taxon>
        <taxon>organismal metagenomes</taxon>
    </lineage>
</organism>
<protein>
    <recommendedName>
        <fullName evidence="4">Major capsid protein N-terminal domain-containing protein</fullName>
    </recommendedName>
</protein>